<dbReference type="EMBL" id="OZ035824">
    <property type="protein sequence ID" value="CAL1591427.1"/>
    <property type="molecule type" value="Genomic_DNA"/>
</dbReference>
<evidence type="ECO:0000256" key="1">
    <source>
        <dbReference type="SAM" id="MobiDB-lite"/>
    </source>
</evidence>
<accession>A0AAV2KTI5</accession>
<evidence type="ECO:0000313" key="2">
    <source>
        <dbReference type="EMBL" id="CAL1591427.1"/>
    </source>
</evidence>
<feature type="compositionally biased region" description="Basic and acidic residues" evidence="1">
    <location>
        <begin position="230"/>
        <end position="239"/>
    </location>
</feature>
<dbReference type="Proteomes" id="UP001497482">
    <property type="component" value="Chromosome 2"/>
</dbReference>
<reference evidence="2 3" key="1">
    <citation type="submission" date="2024-04" db="EMBL/GenBank/DDBJ databases">
        <authorList>
            <person name="Waldvogel A.-M."/>
            <person name="Schoenle A."/>
        </authorList>
    </citation>
    <scope>NUCLEOTIDE SEQUENCE [LARGE SCALE GENOMIC DNA]</scope>
</reference>
<gene>
    <name evidence="2" type="ORF">KC01_LOCUS20797</name>
</gene>
<proteinExistence type="predicted"/>
<feature type="region of interest" description="Disordered" evidence="1">
    <location>
        <begin position="66"/>
        <end position="251"/>
    </location>
</feature>
<dbReference type="AlphaFoldDB" id="A0AAV2KTI5"/>
<feature type="compositionally biased region" description="Basic and acidic residues" evidence="1">
    <location>
        <begin position="124"/>
        <end position="133"/>
    </location>
</feature>
<feature type="compositionally biased region" description="Polar residues" evidence="1">
    <location>
        <begin position="152"/>
        <end position="161"/>
    </location>
</feature>
<protein>
    <submittedName>
        <fullName evidence="2">Uncharacterized protein</fullName>
    </submittedName>
</protein>
<feature type="compositionally biased region" description="Polar residues" evidence="1">
    <location>
        <begin position="240"/>
        <end position="251"/>
    </location>
</feature>
<evidence type="ECO:0000313" key="3">
    <source>
        <dbReference type="Proteomes" id="UP001497482"/>
    </source>
</evidence>
<organism evidence="2 3">
    <name type="scientific">Knipowitschia caucasica</name>
    <name type="common">Caucasian dwarf goby</name>
    <name type="synonym">Pomatoschistus caucasicus</name>
    <dbReference type="NCBI Taxonomy" id="637954"/>
    <lineage>
        <taxon>Eukaryota</taxon>
        <taxon>Metazoa</taxon>
        <taxon>Chordata</taxon>
        <taxon>Craniata</taxon>
        <taxon>Vertebrata</taxon>
        <taxon>Euteleostomi</taxon>
        <taxon>Actinopterygii</taxon>
        <taxon>Neopterygii</taxon>
        <taxon>Teleostei</taxon>
        <taxon>Neoteleostei</taxon>
        <taxon>Acanthomorphata</taxon>
        <taxon>Gobiaria</taxon>
        <taxon>Gobiiformes</taxon>
        <taxon>Gobioidei</taxon>
        <taxon>Gobiidae</taxon>
        <taxon>Gobiinae</taxon>
        <taxon>Knipowitschia</taxon>
    </lineage>
</organism>
<feature type="compositionally biased region" description="Basic and acidic residues" evidence="1">
    <location>
        <begin position="76"/>
        <end position="94"/>
    </location>
</feature>
<sequence>MSERRSLLRAAVNERLAAAAEEIFVLLERTIAEYEEEVCRSKEQNQRNQQLLEALRPRVLLPGDKGIFISTSGSEPETRLKQETAKTPEIKEEPSEQSINQEEEEEEESLKQEEEQLPHFTSVKSEEEQRAQREIYYLDNDDDDDEDWGHPGSSSTAQMQTEAEGDLYNQVHTQGLSGTGPRDLLSGTGPRDLLSGTGLSGTGPRDLLSGTGLSGTGPRDIGAETVGDEGSERRYETFTKRSVASTEPSPNVTVRSVYRTFTKRSVASTEPSPNVTVRSVYRTFTKRSVASTEPSPNVTVCSVYRTFTKRHGP</sequence>
<keyword evidence="3" id="KW-1185">Reference proteome</keyword>
<name>A0AAV2KTI5_KNICA</name>